<keyword evidence="2" id="KW-0472">Membrane</keyword>
<proteinExistence type="predicted"/>
<dbReference type="EMBL" id="CP086717">
    <property type="protein sequence ID" value="WOO81907.1"/>
    <property type="molecule type" value="Genomic_DNA"/>
</dbReference>
<protein>
    <recommendedName>
        <fullName evidence="6">Peptidase A1 domain-containing protein</fullName>
    </recommendedName>
</protein>
<evidence type="ECO:0000313" key="5">
    <source>
        <dbReference type="Proteomes" id="UP000827549"/>
    </source>
</evidence>
<dbReference type="AlphaFoldDB" id="A0AAF0Y8J9"/>
<evidence type="ECO:0000313" key="4">
    <source>
        <dbReference type="EMBL" id="WOO81907.1"/>
    </source>
</evidence>
<gene>
    <name evidence="4" type="ORF">LOC62_04G005422</name>
</gene>
<feature type="transmembrane region" description="Helical" evidence="2">
    <location>
        <begin position="260"/>
        <end position="283"/>
    </location>
</feature>
<feature type="compositionally biased region" description="Low complexity" evidence="1">
    <location>
        <begin position="53"/>
        <end position="62"/>
    </location>
</feature>
<evidence type="ECO:0000256" key="3">
    <source>
        <dbReference type="SAM" id="SignalP"/>
    </source>
</evidence>
<organism evidence="4 5">
    <name type="scientific">Vanrija pseudolonga</name>
    <dbReference type="NCBI Taxonomy" id="143232"/>
    <lineage>
        <taxon>Eukaryota</taxon>
        <taxon>Fungi</taxon>
        <taxon>Dikarya</taxon>
        <taxon>Basidiomycota</taxon>
        <taxon>Agaricomycotina</taxon>
        <taxon>Tremellomycetes</taxon>
        <taxon>Trichosporonales</taxon>
        <taxon>Trichosporonaceae</taxon>
        <taxon>Vanrija</taxon>
    </lineage>
</organism>
<evidence type="ECO:0000256" key="2">
    <source>
        <dbReference type="SAM" id="Phobius"/>
    </source>
</evidence>
<accession>A0AAF0Y8J9</accession>
<keyword evidence="3" id="KW-0732">Signal</keyword>
<name>A0AAF0Y8J9_9TREE</name>
<keyword evidence="2" id="KW-0812">Transmembrane</keyword>
<dbReference type="Proteomes" id="UP000827549">
    <property type="component" value="Chromosome 4"/>
</dbReference>
<dbReference type="RefSeq" id="XP_062627939.1">
    <property type="nucleotide sequence ID" value="XM_062771955.1"/>
</dbReference>
<feature type="chain" id="PRO_5042064290" description="Peptidase A1 domain-containing protein" evidence="3">
    <location>
        <begin position="19"/>
        <end position="401"/>
    </location>
</feature>
<evidence type="ECO:0008006" key="6">
    <source>
        <dbReference type="Google" id="ProtNLM"/>
    </source>
</evidence>
<dbReference type="GeneID" id="87808651"/>
<sequence>MLHLLLIAWLIQLVGVNGHFESPATTDASQGRLAPRQVTSTTSIPTLFNGPKTTTSASSLSPLPTSVSYTTGLVPVPTVPVANIIGLIVPNPIYQLYTNLSYQFGFVDSGRPSEIVPGWLREVSSVVILPNRSVDIFPPVGSLDPTGNGSRAVVGDLLCSSQAVFNYPYAWGFKFSKPGWHMFVVNDTRSQPTITNGTCMLPIQKQRSFFATYSLSVRPYPTSARPVDPQPTDRYTVFMAVSTNQPGPLPAEPSHENERLGLGLGLGGMVLLVLSIALGTWWLRKRRQRRAESPRFHSDPTEALAFSRLSARDQEQFLRDNPDSQLNPYRSSRWSPTAAAIARGEIPTSGPATYPGLYGEGRFTHVQSLGSFYQPAQGLALVDPHATQVASAPRRHFWSRW</sequence>
<feature type="region of interest" description="Disordered" evidence="1">
    <location>
        <begin position="42"/>
        <end position="62"/>
    </location>
</feature>
<feature type="signal peptide" evidence="3">
    <location>
        <begin position="1"/>
        <end position="18"/>
    </location>
</feature>
<keyword evidence="2" id="KW-1133">Transmembrane helix</keyword>
<reference evidence="4" key="1">
    <citation type="submission" date="2023-10" db="EMBL/GenBank/DDBJ databases">
        <authorList>
            <person name="Noh H."/>
        </authorList>
    </citation>
    <scope>NUCLEOTIDE SEQUENCE</scope>
    <source>
        <strain evidence="4">DUCC4014</strain>
    </source>
</reference>
<evidence type="ECO:0000256" key="1">
    <source>
        <dbReference type="SAM" id="MobiDB-lite"/>
    </source>
</evidence>
<keyword evidence="5" id="KW-1185">Reference proteome</keyword>